<evidence type="ECO:0000256" key="3">
    <source>
        <dbReference type="RuleBase" id="RU003682"/>
    </source>
</evidence>
<dbReference type="Proteomes" id="UP001159364">
    <property type="component" value="Linkage Group LG01"/>
</dbReference>
<evidence type="ECO:0000256" key="1">
    <source>
        <dbReference type="ARBA" id="ARBA00022723"/>
    </source>
</evidence>
<evidence type="ECO:0000313" key="6">
    <source>
        <dbReference type="Proteomes" id="UP001159364"/>
    </source>
</evidence>
<keyword evidence="1 3" id="KW-0479">Metal-binding</keyword>
<dbReference type="InterPro" id="IPR027443">
    <property type="entry name" value="IPNS-like_sf"/>
</dbReference>
<reference evidence="5 6" key="1">
    <citation type="submission" date="2021-09" db="EMBL/GenBank/DDBJ databases">
        <title>Genomic insights and catalytic innovation underlie evolution of tropane alkaloids biosynthesis.</title>
        <authorList>
            <person name="Wang Y.-J."/>
            <person name="Tian T."/>
            <person name="Huang J.-P."/>
            <person name="Huang S.-X."/>
        </authorList>
    </citation>
    <scope>NUCLEOTIDE SEQUENCE [LARGE SCALE GENOMIC DNA]</scope>
    <source>
        <strain evidence="5">KIB-2018</strain>
        <tissue evidence="5">Leaf</tissue>
    </source>
</reference>
<keyword evidence="3" id="KW-0560">Oxidoreductase</keyword>
<sequence length="313" mass="36008">MSSKSSLGLPTVDFSNTNIKQGTPEWKLVKFQVQKATQDFGCFKALFKVPRDLLEAVNEAMEDVFDLPSETKQRYVSEKPFEGYTGPSPLVPLMESVFIGCPDIYESLQSVTKVLWPEGNQEFSQAIHSYSKHLMELAETIRRMIIESLELEKYWEEHINSAYYALKMMKYKEPQSTERTEGLRTHADPQMLSILYQYGIDGFELQTKDGEWINVEFSQDSFIVIVGESLHAWTNCRLPSPYHRVMMTGDKARFSASFAIFPKEGYVIKAAEELVDEDHPLVLKPFDFFEYLKLLSLEVVNINESPLRVYFGA</sequence>
<comment type="similarity">
    <text evidence="3">Belongs to the iron/ascorbate-dependent oxidoreductase family.</text>
</comment>
<dbReference type="PROSITE" id="PS51471">
    <property type="entry name" value="FE2OG_OXY"/>
    <property type="match status" value="1"/>
</dbReference>
<evidence type="ECO:0000313" key="5">
    <source>
        <dbReference type="EMBL" id="KAJ8773981.1"/>
    </source>
</evidence>
<gene>
    <name evidence="5" type="ORF">K2173_009412</name>
</gene>
<dbReference type="SUPFAM" id="SSF51197">
    <property type="entry name" value="Clavaminate synthase-like"/>
    <property type="match status" value="1"/>
</dbReference>
<dbReference type="InterPro" id="IPR005123">
    <property type="entry name" value="Oxoglu/Fe-dep_dioxygenase_dom"/>
</dbReference>
<organism evidence="5 6">
    <name type="scientific">Erythroxylum novogranatense</name>
    <dbReference type="NCBI Taxonomy" id="1862640"/>
    <lineage>
        <taxon>Eukaryota</taxon>
        <taxon>Viridiplantae</taxon>
        <taxon>Streptophyta</taxon>
        <taxon>Embryophyta</taxon>
        <taxon>Tracheophyta</taxon>
        <taxon>Spermatophyta</taxon>
        <taxon>Magnoliopsida</taxon>
        <taxon>eudicotyledons</taxon>
        <taxon>Gunneridae</taxon>
        <taxon>Pentapetalae</taxon>
        <taxon>rosids</taxon>
        <taxon>fabids</taxon>
        <taxon>Malpighiales</taxon>
        <taxon>Erythroxylaceae</taxon>
        <taxon>Erythroxylum</taxon>
    </lineage>
</organism>
<keyword evidence="2 3" id="KW-0408">Iron</keyword>
<name>A0AAV8U3W5_9ROSI</name>
<protein>
    <recommendedName>
        <fullName evidence="4">Fe2OG dioxygenase domain-containing protein</fullName>
    </recommendedName>
</protein>
<evidence type="ECO:0000256" key="2">
    <source>
        <dbReference type="ARBA" id="ARBA00023004"/>
    </source>
</evidence>
<dbReference type="InterPro" id="IPR044861">
    <property type="entry name" value="IPNS-like_FE2OG_OXY"/>
</dbReference>
<keyword evidence="6" id="KW-1185">Reference proteome</keyword>
<dbReference type="InterPro" id="IPR026992">
    <property type="entry name" value="DIOX_N"/>
</dbReference>
<dbReference type="Pfam" id="PF14226">
    <property type="entry name" value="DIOX_N"/>
    <property type="match status" value="1"/>
</dbReference>
<accession>A0AAV8U3W5</accession>
<comment type="caution">
    <text evidence="5">The sequence shown here is derived from an EMBL/GenBank/DDBJ whole genome shotgun (WGS) entry which is preliminary data.</text>
</comment>
<dbReference type="Pfam" id="PF03171">
    <property type="entry name" value="2OG-FeII_Oxy"/>
    <property type="match status" value="1"/>
</dbReference>
<dbReference type="GO" id="GO:0046872">
    <property type="term" value="F:metal ion binding"/>
    <property type="evidence" value="ECO:0007669"/>
    <property type="project" value="UniProtKB-KW"/>
</dbReference>
<feature type="domain" description="Fe2OG dioxygenase" evidence="4">
    <location>
        <begin position="161"/>
        <end position="262"/>
    </location>
</feature>
<dbReference type="InterPro" id="IPR050231">
    <property type="entry name" value="Iron_ascorbate_oxido_reductase"/>
</dbReference>
<dbReference type="PANTHER" id="PTHR47990">
    <property type="entry name" value="2-OXOGLUTARATE (2OG) AND FE(II)-DEPENDENT OXYGENASE SUPERFAMILY PROTEIN-RELATED"/>
    <property type="match status" value="1"/>
</dbReference>
<evidence type="ECO:0000259" key="4">
    <source>
        <dbReference type="PROSITE" id="PS51471"/>
    </source>
</evidence>
<dbReference type="GO" id="GO:0016491">
    <property type="term" value="F:oxidoreductase activity"/>
    <property type="evidence" value="ECO:0007669"/>
    <property type="project" value="UniProtKB-KW"/>
</dbReference>
<dbReference type="Gene3D" id="2.60.120.330">
    <property type="entry name" value="B-lactam Antibiotic, Isopenicillin N Synthase, Chain"/>
    <property type="match status" value="1"/>
</dbReference>
<dbReference type="AlphaFoldDB" id="A0AAV8U3W5"/>
<dbReference type="EMBL" id="JAIWQS010000001">
    <property type="protein sequence ID" value="KAJ8773981.1"/>
    <property type="molecule type" value="Genomic_DNA"/>
</dbReference>
<proteinExistence type="inferred from homology"/>